<gene>
    <name evidence="9" type="ORF">ED733_005847</name>
</gene>
<evidence type="ECO:0000256" key="6">
    <source>
        <dbReference type="ARBA" id="ARBA00023006"/>
    </source>
</evidence>
<keyword evidence="4 8" id="KW-0812">Transmembrane</keyword>
<feature type="transmembrane region" description="Helical" evidence="8">
    <location>
        <begin position="424"/>
        <end position="444"/>
    </location>
</feature>
<dbReference type="Pfam" id="PF11700">
    <property type="entry name" value="ATG22"/>
    <property type="match status" value="1"/>
</dbReference>
<feature type="transmembrane region" description="Helical" evidence="8">
    <location>
        <begin position="392"/>
        <end position="412"/>
    </location>
</feature>
<evidence type="ECO:0000313" key="10">
    <source>
        <dbReference type="Proteomes" id="UP000317257"/>
    </source>
</evidence>
<proteinExistence type="inferred from homology"/>
<evidence type="ECO:0000256" key="5">
    <source>
        <dbReference type="ARBA" id="ARBA00022989"/>
    </source>
</evidence>
<evidence type="ECO:0000256" key="7">
    <source>
        <dbReference type="ARBA" id="ARBA00023136"/>
    </source>
</evidence>
<dbReference type="GO" id="GO:0005774">
    <property type="term" value="C:vacuolar membrane"/>
    <property type="evidence" value="ECO:0007669"/>
    <property type="project" value="UniProtKB-SubCell"/>
</dbReference>
<keyword evidence="3 8" id="KW-0813">Transport</keyword>
<feature type="transmembrane region" description="Helical" evidence="8">
    <location>
        <begin position="325"/>
        <end position="348"/>
    </location>
</feature>
<dbReference type="PANTHER" id="PTHR23519">
    <property type="entry name" value="AUTOPHAGY-RELATED PROTEIN 22"/>
    <property type="match status" value="1"/>
</dbReference>
<protein>
    <recommendedName>
        <fullName evidence="8">Autophagy-related protein</fullName>
    </recommendedName>
</protein>
<evidence type="ECO:0000256" key="1">
    <source>
        <dbReference type="ARBA" id="ARBA00004128"/>
    </source>
</evidence>
<reference evidence="10" key="1">
    <citation type="submission" date="2018-12" db="EMBL/GenBank/DDBJ databases">
        <title>The complete genome of Metarhizium rileyi, a key fungal pathogen of Lepidoptera.</title>
        <authorList>
            <person name="Binneck E."/>
            <person name="Lastra C.C.L."/>
            <person name="Sosa-Gomez D.R."/>
        </authorList>
    </citation>
    <scope>NUCLEOTIDE SEQUENCE [LARGE SCALE GENOMIC DNA]</scope>
    <source>
        <strain evidence="10">Cep018-CH2</strain>
    </source>
</reference>
<dbReference type="EMBL" id="SBHS01000003">
    <property type="protein sequence ID" value="TWU77371.1"/>
    <property type="molecule type" value="Genomic_DNA"/>
</dbReference>
<evidence type="ECO:0000256" key="4">
    <source>
        <dbReference type="ARBA" id="ARBA00022692"/>
    </source>
</evidence>
<feature type="transmembrane region" description="Helical" evidence="8">
    <location>
        <begin position="231"/>
        <end position="254"/>
    </location>
</feature>
<comment type="caution">
    <text evidence="9">The sequence shown here is derived from an EMBL/GenBank/DDBJ whole genome shotgun (WGS) entry which is preliminary data.</text>
</comment>
<keyword evidence="6 8" id="KW-0072">Autophagy</keyword>
<dbReference type="InterPro" id="IPR024671">
    <property type="entry name" value="Atg22-like"/>
</dbReference>
<dbReference type="InterPro" id="IPR036259">
    <property type="entry name" value="MFS_trans_sf"/>
</dbReference>
<evidence type="ECO:0000313" key="9">
    <source>
        <dbReference type="EMBL" id="TWU77371.1"/>
    </source>
</evidence>
<dbReference type="InterPro" id="IPR050495">
    <property type="entry name" value="ATG22/LtaA_families"/>
</dbReference>
<dbReference type="Proteomes" id="UP000317257">
    <property type="component" value="Unassembled WGS sequence"/>
</dbReference>
<feature type="transmembrane region" description="Helical" evidence="8">
    <location>
        <begin position="360"/>
        <end position="380"/>
    </location>
</feature>
<feature type="transmembrane region" description="Helical" evidence="8">
    <location>
        <begin position="266"/>
        <end position="288"/>
    </location>
</feature>
<comment type="similarity">
    <text evidence="2 8">Belongs to the ATG22 family.</text>
</comment>
<dbReference type="Gene3D" id="1.20.1250.20">
    <property type="entry name" value="MFS general substrate transporter like domains"/>
    <property type="match status" value="1"/>
</dbReference>
<keyword evidence="5 8" id="KW-1133">Transmembrane helix</keyword>
<feature type="transmembrane region" description="Helical" evidence="8">
    <location>
        <begin position="456"/>
        <end position="481"/>
    </location>
</feature>
<comment type="function">
    <text evidence="8">Vacuolar effluxer which mediate the efflux of amino acids resulting from autophagic degradation. The release of autophagic amino acids allows the maintenance of protein synthesis and viability during nitrogen starvation.</text>
</comment>
<feature type="transmembrane region" description="Helical" evidence="8">
    <location>
        <begin position="140"/>
        <end position="159"/>
    </location>
</feature>
<accession>A0A5C6GM64</accession>
<keyword evidence="8" id="KW-0029">Amino-acid transport</keyword>
<feature type="transmembrane region" description="Helical" evidence="8">
    <location>
        <begin position="493"/>
        <end position="512"/>
    </location>
</feature>
<organism evidence="9 10">
    <name type="scientific">Metarhizium rileyi (strain RCEF 4871)</name>
    <name type="common">Nomuraea rileyi</name>
    <dbReference type="NCBI Taxonomy" id="1649241"/>
    <lineage>
        <taxon>Eukaryota</taxon>
        <taxon>Fungi</taxon>
        <taxon>Dikarya</taxon>
        <taxon>Ascomycota</taxon>
        <taxon>Pezizomycotina</taxon>
        <taxon>Sordariomycetes</taxon>
        <taxon>Hypocreomycetidae</taxon>
        <taxon>Hypocreales</taxon>
        <taxon>Clavicipitaceae</taxon>
        <taxon>Metarhizium</taxon>
    </lineage>
</organism>
<sequence length="543" mass="60789">MSSHIHNKDTMIGKDASIIAMTPTSEEEPGIAAPVPAQLPRQVVMPALQKGEIPTTTEWEIRSWYMYYIGCNGIGPFNFAPTAFQNLLSQAAVDSKLYFAGRERDVNSIVLLCNGISFAIQIVLFLLIGGYADFGTGRKWILLTWSLIAYAVGYGWIAVHGAERWKAGVGLYMMGLISFQITTTYWIAAFPSLARNTKHIKDSQASYENGDISQDELHRRDELERSKLSNVALWIQSVVEVFFLTAIIGVMFGIKVDDSVANNNWGLSVLIAFATSFWLVLSIPWFFVEKKRPGLQIPPGKSALTVGVWQLYTAFTQIWKLKQSLIFLIGYFFLGDSLNTTVTVILTLQSQVVSYNTLTLTYLLILNVACQVIGVGGFWFTQRRLRLSVKPMFNAIMVFTVLLDAWGAIGNWTNKLGFHNVWEIWVYQVFNGLFISPWYCYAQIMISSVTPRGHEFLFFSIFNIIGKASSVIGPLISSAIIDATPGGSNNSAPFYFLFALSLLSAVGIWRYLDLEESTREQELFLADEKARVYGVGRRPSVTE</sequence>
<keyword evidence="7 8" id="KW-0472">Membrane</keyword>
<evidence type="ECO:0000256" key="2">
    <source>
        <dbReference type="ARBA" id="ARBA00006978"/>
    </source>
</evidence>
<dbReference type="PANTHER" id="PTHR23519:SF5">
    <property type="entry name" value="AUTOPHAGY-RELATED PROTEIN"/>
    <property type="match status" value="1"/>
</dbReference>
<dbReference type="GO" id="GO:0006914">
    <property type="term" value="P:autophagy"/>
    <property type="evidence" value="ECO:0007669"/>
    <property type="project" value="UniProtKB-KW"/>
</dbReference>
<evidence type="ECO:0000256" key="3">
    <source>
        <dbReference type="ARBA" id="ARBA00022448"/>
    </source>
</evidence>
<feature type="transmembrane region" description="Helical" evidence="8">
    <location>
        <begin position="171"/>
        <end position="194"/>
    </location>
</feature>
<feature type="transmembrane region" description="Helical" evidence="8">
    <location>
        <begin position="109"/>
        <end position="128"/>
    </location>
</feature>
<comment type="subcellular location">
    <subcellularLocation>
        <location evidence="1 8">Vacuole membrane</location>
        <topology evidence="1 8">Multi-pass membrane protein</topology>
    </subcellularLocation>
</comment>
<dbReference type="SUPFAM" id="SSF103473">
    <property type="entry name" value="MFS general substrate transporter"/>
    <property type="match status" value="1"/>
</dbReference>
<evidence type="ECO:0000256" key="8">
    <source>
        <dbReference type="RuleBase" id="RU363073"/>
    </source>
</evidence>
<name>A0A5C6GM64_METRR</name>
<keyword evidence="8" id="KW-0926">Vacuole</keyword>
<dbReference type="AlphaFoldDB" id="A0A5C6GM64"/>
<dbReference type="GO" id="GO:0006865">
    <property type="term" value="P:amino acid transport"/>
    <property type="evidence" value="ECO:0007669"/>
    <property type="project" value="UniProtKB-KW"/>
</dbReference>